<proteinExistence type="predicted"/>
<dbReference type="RefSeq" id="WP_135995772.1">
    <property type="nucleotide sequence ID" value="NZ_CP071057.1"/>
</dbReference>
<protein>
    <recommendedName>
        <fullName evidence="1">DUF6671 domain-containing protein</fullName>
    </recommendedName>
</protein>
<name>A0A4S2H240_9PROT</name>
<dbReference type="InterPro" id="IPR046612">
    <property type="entry name" value="DUF6671"/>
</dbReference>
<organism evidence="2 3">
    <name type="scientific">Marinicauda algicola</name>
    <dbReference type="NCBI Taxonomy" id="2029849"/>
    <lineage>
        <taxon>Bacteria</taxon>
        <taxon>Pseudomonadati</taxon>
        <taxon>Pseudomonadota</taxon>
        <taxon>Alphaproteobacteria</taxon>
        <taxon>Maricaulales</taxon>
        <taxon>Maricaulaceae</taxon>
        <taxon>Marinicauda</taxon>
    </lineage>
</organism>
<dbReference type="AlphaFoldDB" id="A0A4S2H240"/>
<dbReference type="EMBL" id="SRXW01000002">
    <property type="protein sequence ID" value="TGY89232.1"/>
    <property type="molecule type" value="Genomic_DNA"/>
</dbReference>
<gene>
    <name evidence="2" type="ORF">E5163_08930</name>
</gene>
<dbReference type="Pfam" id="PF20376">
    <property type="entry name" value="DUF6671"/>
    <property type="match status" value="1"/>
</dbReference>
<feature type="domain" description="DUF6671" evidence="1">
    <location>
        <begin position="80"/>
        <end position="280"/>
    </location>
</feature>
<accession>A0A4S2H240</accession>
<dbReference type="Proteomes" id="UP000308054">
    <property type="component" value="Unassembled WGS sequence"/>
</dbReference>
<dbReference type="OrthoDB" id="9793837at2"/>
<sequence>MGAAPVHPWTGRRVLVATMHGKGAAILPALAGIGLAAEVLELDTDRFGTFTGEVERTGSMLEAARAKARAALDIAAARGAIAIASEGAFGPDPVLGFLPCARELLLVIDAASGREIVQARRSLETNFASLDWPADEARLEAFLSRARFPGHALIVAHADGRFTKGIAGRAGLSEALDPGHRPVRVETDMRAHMNPTRMGEIAALARTLAGALATPCPACGEPGFGFERALAGLACIDCGTPTGLARAELLRCSACGHEAERARRDARTHAEPGECPACNP</sequence>
<evidence type="ECO:0000259" key="1">
    <source>
        <dbReference type="Pfam" id="PF20376"/>
    </source>
</evidence>
<keyword evidence="3" id="KW-1185">Reference proteome</keyword>
<reference evidence="2 3" key="1">
    <citation type="journal article" date="2017" name="Int. J. Syst. Evol. Microbiol.">
        <title>Marinicauda algicola sp. nov., isolated from a marine red alga Rhodosorus marinus.</title>
        <authorList>
            <person name="Jeong S.E."/>
            <person name="Jeon S.H."/>
            <person name="Chun B.H."/>
            <person name="Kim D.W."/>
            <person name="Jeon C.O."/>
        </authorList>
    </citation>
    <scope>NUCLEOTIDE SEQUENCE [LARGE SCALE GENOMIC DNA]</scope>
    <source>
        <strain evidence="2 3">JCM 31718</strain>
    </source>
</reference>
<evidence type="ECO:0000313" key="2">
    <source>
        <dbReference type="EMBL" id="TGY89232.1"/>
    </source>
</evidence>
<evidence type="ECO:0000313" key="3">
    <source>
        <dbReference type="Proteomes" id="UP000308054"/>
    </source>
</evidence>
<comment type="caution">
    <text evidence="2">The sequence shown here is derived from an EMBL/GenBank/DDBJ whole genome shotgun (WGS) entry which is preliminary data.</text>
</comment>